<dbReference type="PANTHER" id="PTHR24061">
    <property type="entry name" value="CALCIUM-SENSING RECEPTOR-RELATED"/>
    <property type="match status" value="1"/>
</dbReference>
<feature type="transmembrane region" description="Helical" evidence="10">
    <location>
        <begin position="167"/>
        <end position="190"/>
    </location>
</feature>
<dbReference type="InterPro" id="IPR017978">
    <property type="entry name" value="GPCR_3_C"/>
</dbReference>
<reference evidence="13" key="1">
    <citation type="submission" date="2025-08" db="UniProtKB">
        <authorList>
            <consortium name="RefSeq"/>
        </authorList>
    </citation>
    <scope>IDENTIFICATION</scope>
    <source>
        <tissue evidence="13">Blood</tissue>
    </source>
</reference>
<keyword evidence="7 10" id="KW-0472">Membrane</keyword>
<dbReference type="InterPro" id="IPR000068">
    <property type="entry name" value="GPCR_3_Ca_sens_rcpt-rel"/>
</dbReference>
<gene>
    <name evidence="13" type="primary">LOC117668155</name>
</gene>
<evidence type="ECO:0000256" key="5">
    <source>
        <dbReference type="ARBA" id="ARBA00022989"/>
    </source>
</evidence>
<evidence type="ECO:0000256" key="4">
    <source>
        <dbReference type="ARBA" id="ARBA00022729"/>
    </source>
</evidence>
<keyword evidence="9" id="KW-0807">Transducer</keyword>
<dbReference type="PROSITE" id="PS00981">
    <property type="entry name" value="G_PROTEIN_RECEP_F3_3"/>
    <property type="match status" value="1"/>
</dbReference>
<dbReference type="PRINTS" id="PR01535">
    <property type="entry name" value="VOMERONASL2R"/>
</dbReference>
<dbReference type="InterPro" id="IPR000337">
    <property type="entry name" value="GPCR_3"/>
</dbReference>
<evidence type="ECO:0000313" key="13">
    <source>
        <dbReference type="RefSeq" id="XP_060549361.1"/>
    </source>
</evidence>
<evidence type="ECO:0000256" key="2">
    <source>
        <dbReference type="ARBA" id="ARBA00022475"/>
    </source>
</evidence>
<evidence type="ECO:0000313" key="12">
    <source>
        <dbReference type="Proteomes" id="UP001652622"/>
    </source>
</evidence>
<keyword evidence="5 10" id="KW-1133">Transmembrane helix</keyword>
<accession>A0ABM3ZLW1</accession>
<evidence type="ECO:0000256" key="8">
    <source>
        <dbReference type="ARBA" id="ARBA00023180"/>
    </source>
</evidence>
<proteinExistence type="predicted"/>
<name>A0ABM3ZLW1_PANGU</name>
<keyword evidence="8" id="KW-0325">Glycoprotein</keyword>
<evidence type="ECO:0000256" key="9">
    <source>
        <dbReference type="ARBA" id="ARBA00023224"/>
    </source>
</evidence>
<keyword evidence="12" id="KW-1185">Reference proteome</keyword>
<keyword evidence="6" id="KW-0675">Receptor</keyword>
<keyword evidence="6" id="KW-0297">G-protein coupled receptor</keyword>
<evidence type="ECO:0000256" key="7">
    <source>
        <dbReference type="ARBA" id="ARBA00023136"/>
    </source>
</evidence>
<dbReference type="Pfam" id="PF07562">
    <property type="entry name" value="NCD3G"/>
    <property type="match status" value="1"/>
</dbReference>
<keyword evidence="2" id="KW-1003">Cell membrane</keyword>
<evidence type="ECO:0000259" key="11">
    <source>
        <dbReference type="PROSITE" id="PS50259"/>
    </source>
</evidence>
<feature type="transmembrane region" description="Helical" evidence="10">
    <location>
        <begin position="331"/>
        <end position="349"/>
    </location>
</feature>
<evidence type="ECO:0000256" key="1">
    <source>
        <dbReference type="ARBA" id="ARBA00004651"/>
    </source>
</evidence>
<dbReference type="Gene3D" id="3.40.50.2300">
    <property type="match status" value="1"/>
</dbReference>
<dbReference type="Proteomes" id="UP001652622">
    <property type="component" value="Unplaced"/>
</dbReference>
<dbReference type="InterPro" id="IPR004073">
    <property type="entry name" value="GPCR_3_vmron_rcpt_2"/>
</dbReference>
<evidence type="ECO:0000256" key="10">
    <source>
        <dbReference type="SAM" id="Phobius"/>
    </source>
</evidence>
<dbReference type="PRINTS" id="PR00248">
    <property type="entry name" value="GPCRMGR"/>
</dbReference>
<organism evidence="12 13">
    <name type="scientific">Pantherophis guttatus</name>
    <name type="common">Corn snake</name>
    <name type="synonym">Elaphe guttata</name>
    <dbReference type="NCBI Taxonomy" id="94885"/>
    <lineage>
        <taxon>Eukaryota</taxon>
        <taxon>Metazoa</taxon>
        <taxon>Chordata</taxon>
        <taxon>Craniata</taxon>
        <taxon>Vertebrata</taxon>
        <taxon>Euteleostomi</taxon>
        <taxon>Lepidosauria</taxon>
        <taxon>Squamata</taxon>
        <taxon>Bifurcata</taxon>
        <taxon>Unidentata</taxon>
        <taxon>Episquamata</taxon>
        <taxon>Toxicofera</taxon>
        <taxon>Serpentes</taxon>
        <taxon>Colubroidea</taxon>
        <taxon>Colubridae</taxon>
        <taxon>Colubrinae</taxon>
        <taxon>Pantherophis</taxon>
    </lineage>
</organism>
<dbReference type="RefSeq" id="XP_060549361.1">
    <property type="nucleotide sequence ID" value="XM_060693378.1"/>
</dbReference>
<protein>
    <submittedName>
        <fullName evidence="13">Vomeronasal type-2 receptor 26-like</fullName>
    </submittedName>
</protein>
<dbReference type="InterPro" id="IPR011500">
    <property type="entry name" value="GPCR_3_9-Cys_dom"/>
</dbReference>
<dbReference type="GeneID" id="117668155"/>
<feature type="domain" description="G-protein coupled receptors family 3 profile" evidence="11">
    <location>
        <begin position="167"/>
        <end position="430"/>
    </location>
</feature>
<keyword evidence="3 10" id="KW-0812">Transmembrane</keyword>
<feature type="transmembrane region" description="Helical" evidence="10">
    <location>
        <begin position="361"/>
        <end position="381"/>
    </location>
</feature>
<dbReference type="InterPro" id="IPR038550">
    <property type="entry name" value="GPCR_3_9-Cys_sf"/>
</dbReference>
<comment type="subcellular location">
    <subcellularLocation>
        <location evidence="1">Cell membrane</location>
        <topology evidence="1">Multi-pass membrane protein</topology>
    </subcellularLocation>
</comment>
<feature type="transmembrane region" description="Helical" evidence="10">
    <location>
        <begin position="387"/>
        <end position="409"/>
    </location>
</feature>
<dbReference type="PROSITE" id="PS50259">
    <property type="entry name" value="G_PROTEIN_RECEP_F3_4"/>
    <property type="match status" value="1"/>
</dbReference>
<evidence type="ECO:0000256" key="6">
    <source>
        <dbReference type="ARBA" id="ARBA00023040"/>
    </source>
</evidence>
<feature type="transmembrane region" description="Helical" evidence="10">
    <location>
        <begin position="205"/>
        <end position="225"/>
    </location>
</feature>
<dbReference type="Pfam" id="PF00003">
    <property type="entry name" value="7tm_3"/>
    <property type="match status" value="1"/>
</dbReference>
<dbReference type="CDD" id="cd15283">
    <property type="entry name" value="7tmC_V2R_pheromone"/>
    <property type="match status" value="1"/>
</dbReference>
<dbReference type="Gene3D" id="2.10.50.30">
    <property type="entry name" value="GPCR, family 3, nine cysteines domain"/>
    <property type="match status" value="1"/>
</dbReference>
<sequence>MHYLAQTSFTCSYITNAFSVKVWKRCREREELEAVSLQEMDQILSLDNYFIYNTVWAVAWALHATYLSRSKRARIKGGKNSESERLKAWQPLPPSRCVESCHPGFVKVAREGEPICCYDCLPCAEGTISTQEDAKKCTKCPEDRHPNILRDHCIPKIKTFLSYQENLGIILSLFAFFLSFLTAFVLGIFIKFQDTPIVKANNRDLSYILLVSLLLSFFTSFLFIGQPRRATCLLRQITFSIIFSVAISSVLAKTITVVLVFLATKPGNKVQKWLGKSLTNSIVLSCSGIQIVICSSWLSTSPPFPESDLHSQPGEIIQQCNEGSITMFYCALSYMGFLSVICFMVAFLARNLPGAFNEAKLITFSMLVFCSVWISFVPTYLSTKGKYMVAVQVFSILASNAGLLGCIFIPKCYIIFLRPDLNTKEYLMSK</sequence>
<keyword evidence="4" id="KW-0732">Signal</keyword>
<feature type="transmembrane region" description="Helical" evidence="10">
    <location>
        <begin position="49"/>
        <end position="67"/>
    </location>
</feature>
<dbReference type="PANTHER" id="PTHR24061:SF599">
    <property type="entry name" value="G-PROTEIN COUPLED RECEPTORS FAMILY 3 PROFILE DOMAIN-CONTAINING PROTEIN"/>
    <property type="match status" value="1"/>
</dbReference>
<feature type="transmembrane region" description="Helical" evidence="10">
    <location>
        <begin position="237"/>
        <end position="263"/>
    </location>
</feature>
<dbReference type="InterPro" id="IPR017979">
    <property type="entry name" value="GPCR_3_CS"/>
</dbReference>
<evidence type="ECO:0000256" key="3">
    <source>
        <dbReference type="ARBA" id="ARBA00022692"/>
    </source>
</evidence>